<dbReference type="Pfam" id="PF13797">
    <property type="entry name" value="Post_transc_reg"/>
    <property type="match status" value="1"/>
</dbReference>
<dbReference type="AlphaFoldDB" id="A0A7X0HU25"/>
<dbReference type="EMBL" id="JACHGK010000008">
    <property type="protein sequence ID" value="MBB6445907.1"/>
    <property type="molecule type" value="Genomic_DNA"/>
</dbReference>
<gene>
    <name evidence="1" type="ORF">HNR53_002556</name>
</gene>
<accession>A0A7X0HU25</accession>
<organism evidence="1 2">
    <name type="scientific">Bacillus benzoevorans</name>
    <dbReference type="NCBI Taxonomy" id="1456"/>
    <lineage>
        <taxon>Bacteria</taxon>
        <taxon>Bacillati</taxon>
        <taxon>Bacillota</taxon>
        <taxon>Bacilli</taxon>
        <taxon>Bacillales</taxon>
        <taxon>Bacillaceae</taxon>
        <taxon>Bacillus</taxon>
    </lineage>
</organism>
<protein>
    <recommendedName>
        <fullName evidence="3">Post-transcriptional regulator</fullName>
    </recommendedName>
</protein>
<comment type="caution">
    <text evidence="1">The sequence shown here is derived from an EMBL/GenBank/DDBJ whole genome shotgun (WGS) entry which is preliminary data.</text>
</comment>
<evidence type="ECO:0000313" key="2">
    <source>
        <dbReference type="Proteomes" id="UP000531594"/>
    </source>
</evidence>
<keyword evidence="2" id="KW-1185">Reference proteome</keyword>
<name>A0A7X0HU25_9BACI</name>
<evidence type="ECO:0000313" key="1">
    <source>
        <dbReference type="EMBL" id="MBB6445907.1"/>
    </source>
</evidence>
<evidence type="ECO:0008006" key="3">
    <source>
        <dbReference type="Google" id="ProtNLM"/>
    </source>
</evidence>
<sequence length="98" mass="11676">MEGSHEYDRIKIEVSPALRSKQEEFFLIGYDNVTEDDIWEYLRRKKWRKAAEPLKLHEMVQQILALKVGEYMNFAAIEALKTADFSLENEEERLELLK</sequence>
<dbReference type="InterPro" id="IPR025716">
    <property type="entry name" value="Post-transcriptional_regulator"/>
</dbReference>
<dbReference type="Proteomes" id="UP000531594">
    <property type="component" value="Unassembled WGS sequence"/>
</dbReference>
<reference evidence="1 2" key="1">
    <citation type="submission" date="2020-08" db="EMBL/GenBank/DDBJ databases">
        <title>Genomic Encyclopedia of Type Strains, Phase IV (KMG-IV): sequencing the most valuable type-strain genomes for metagenomic binning, comparative biology and taxonomic classification.</title>
        <authorList>
            <person name="Goeker M."/>
        </authorList>
    </citation>
    <scope>NUCLEOTIDE SEQUENCE [LARGE SCALE GENOMIC DNA]</scope>
    <source>
        <strain evidence="1 2">DSM 5391</strain>
    </source>
</reference>
<dbReference type="RefSeq" id="WP_184526392.1">
    <property type="nucleotide sequence ID" value="NZ_JACHGK010000008.1"/>
</dbReference>
<proteinExistence type="predicted"/>